<dbReference type="RefSeq" id="WP_069728408.1">
    <property type="nucleotide sequence ID" value="NZ_CAUQFK010000033.1"/>
</dbReference>
<dbReference type="NCBIfam" id="NF002894">
    <property type="entry name" value="PRK03379.1"/>
    <property type="match status" value="1"/>
</dbReference>
<name>A0A7Y6NCT3_9GAMM</name>
<evidence type="ECO:0000313" key="7">
    <source>
        <dbReference type="EMBL" id="NUY96170.1"/>
    </source>
</evidence>
<evidence type="ECO:0000256" key="5">
    <source>
        <dbReference type="HAMAP-Rule" id="MF_01000"/>
    </source>
</evidence>
<feature type="signal peptide" evidence="5">
    <location>
        <begin position="1"/>
        <end position="19"/>
    </location>
</feature>
<dbReference type="Proteomes" id="UP000566985">
    <property type="component" value="Unassembled WGS sequence"/>
</dbReference>
<comment type="caution">
    <text evidence="5">Lacks conserved residue(s) required for the propagation of feature annotation.</text>
</comment>
<evidence type="ECO:0000313" key="8">
    <source>
        <dbReference type="Proteomes" id="UP000566985"/>
    </source>
</evidence>
<keyword evidence="2 5" id="KW-0732">Signal</keyword>
<proteinExistence type="inferred from homology"/>
<dbReference type="GO" id="GO:0015889">
    <property type="term" value="P:cobalamin transport"/>
    <property type="evidence" value="ECO:0007669"/>
    <property type="project" value="UniProtKB-UniRule"/>
</dbReference>
<dbReference type="GeneID" id="57344977"/>
<keyword evidence="4 5" id="KW-1015">Disulfide bond</keyword>
<comment type="similarity">
    <text evidence="5">Belongs to the BtuF family.</text>
</comment>
<dbReference type="InterPro" id="IPR050902">
    <property type="entry name" value="ABC_Transporter_SBP"/>
</dbReference>
<protein>
    <recommendedName>
        <fullName evidence="5">Vitamin B12-binding protein</fullName>
    </recommendedName>
</protein>
<organism evidence="7 8">
    <name type="scientific">Pantoea brenneri</name>
    <dbReference type="NCBI Taxonomy" id="472694"/>
    <lineage>
        <taxon>Bacteria</taxon>
        <taxon>Pseudomonadati</taxon>
        <taxon>Pseudomonadota</taxon>
        <taxon>Gammaproteobacteria</taxon>
        <taxon>Enterobacterales</taxon>
        <taxon>Erwiniaceae</taxon>
        <taxon>Pantoea</taxon>
    </lineage>
</organism>
<feature type="chain" id="PRO_5031648711" description="Vitamin B12-binding protein" evidence="5">
    <location>
        <begin position="20"/>
        <end position="267"/>
    </location>
</feature>
<gene>
    <name evidence="5 7" type="primary">btuF</name>
    <name evidence="7" type="ORF">HU668_06830</name>
</gene>
<comment type="function">
    <text evidence="5">Part of the ABC transporter complex BtuCDF involved in vitamin B12 import. Binds vitamin B12 and delivers it to the periplasmic surface of BtuC.</text>
</comment>
<comment type="subcellular location">
    <subcellularLocation>
        <location evidence="5">Periplasm</location>
    </subcellularLocation>
</comment>
<dbReference type="NCBIfam" id="NF038402">
    <property type="entry name" value="TroA_like"/>
    <property type="match status" value="1"/>
</dbReference>
<dbReference type="PANTHER" id="PTHR30535:SF34">
    <property type="entry name" value="MOLYBDATE-BINDING PROTEIN MOLA"/>
    <property type="match status" value="1"/>
</dbReference>
<dbReference type="InterPro" id="IPR002491">
    <property type="entry name" value="ABC_transptr_periplasmic_BD"/>
</dbReference>
<dbReference type="CDD" id="cd01144">
    <property type="entry name" value="BtuF"/>
    <property type="match status" value="1"/>
</dbReference>
<keyword evidence="1 5" id="KW-0813">Transport</keyword>
<comment type="caution">
    <text evidence="7">The sequence shown here is derived from an EMBL/GenBank/DDBJ whole genome shotgun (WGS) entry which is preliminary data.</text>
</comment>
<dbReference type="HAMAP" id="MF_01000">
    <property type="entry name" value="BtuF"/>
    <property type="match status" value="1"/>
</dbReference>
<dbReference type="SUPFAM" id="SSF53807">
    <property type="entry name" value="Helical backbone' metal receptor"/>
    <property type="match status" value="1"/>
</dbReference>
<evidence type="ECO:0000256" key="3">
    <source>
        <dbReference type="ARBA" id="ARBA00022764"/>
    </source>
</evidence>
<accession>A0A7Y6NCT3</accession>
<comment type="subunit">
    <text evidence="5">The complex is composed of two ATP-binding proteins (BtuD), two transmembrane proteins (BtuC) and a solute-binding protein (BtuF).</text>
</comment>
<dbReference type="Pfam" id="PF01497">
    <property type="entry name" value="Peripla_BP_2"/>
    <property type="match status" value="1"/>
</dbReference>
<dbReference type="AlphaFoldDB" id="A0A7Y6NCT3"/>
<evidence type="ECO:0000256" key="4">
    <source>
        <dbReference type="ARBA" id="ARBA00023157"/>
    </source>
</evidence>
<reference evidence="7 8" key="1">
    <citation type="submission" date="2020-05" db="EMBL/GenBank/DDBJ databases">
        <title>Whole Genome Sequences of Enterobacteriales Associated with the International Space Station.</title>
        <authorList>
            <person name="Bharadwaj A."/>
            <person name="Daudu R."/>
            <person name="Singh N."/>
            <person name="Wood J."/>
            <person name="Debieu M."/>
            <person name="Mason C."/>
            <person name="Wang C."/>
            <person name="Venkateswaran K."/>
        </authorList>
    </citation>
    <scope>NUCLEOTIDE SEQUENCE [LARGE SCALE GENOMIC DNA]</scope>
    <source>
        <strain evidence="7 8">IF5SW-B1</strain>
    </source>
</reference>
<dbReference type="PROSITE" id="PS50983">
    <property type="entry name" value="FE_B12_PBP"/>
    <property type="match status" value="1"/>
</dbReference>
<feature type="disulfide bond" evidence="5">
    <location>
        <begin position="181"/>
        <end position="257"/>
    </location>
</feature>
<dbReference type="EMBL" id="JABWPM010000005">
    <property type="protein sequence ID" value="NUY96170.1"/>
    <property type="molecule type" value="Genomic_DNA"/>
</dbReference>
<dbReference type="GO" id="GO:0031419">
    <property type="term" value="F:cobalamin binding"/>
    <property type="evidence" value="ECO:0007669"/>
    <property type="project" value="InterPro"/>
</dbReference>
<feature type="domain" description="Fe/B12 periplasmic-binding" evidence="6">
    <location>
        <begin position="23"/>
        <end position="264"/>
    </location>
</feature>
<dbReference type="InterPro" id="IPR023544">
    <property type="entry name" value="ABC_transptr_vit_B12-bd"/>
</dbReference>
<sequence length="267" mass="29765" precursor="true">MAKTLLFCWLLLISGSLLASPPRVITLAPHLTELAFAAGITPIAVSAWSDYPPQAKPIEQVANWQGINLERILQLKPDLVLAWRGGNPQRQIDQLQQLGLKIEWIDPVTLDQMIATLEKLAPWSPHPEQAVKAAQQLRQQQAALRQRYAHLPVVPLFLQFGQQPLFTAAKSTLQNEIIELCGGRNIFADSRVSWPQVSREQVLMRHPQAIVIGGSDHQADNVRTYWQPQLSVPVIAINDDWLSRPGPRLLLAAKQLCAALHPAQKSN</sequence>
<evidence type="ECO:0000256" key="1">
    <source>
        <dbReference type="ARBA" id="ARBA00022448"/>
    </source>
</evidence>
<dbReference type="Gene3D" id="3.40.50.1980">
    <property type="entry name" value="Nitrogenase molybdenum iron protein domain"/>
    <property type="match status" value="2"/>
</dbReference>
<evidence type="ECO:0000259" key="6">
    <source>
        <dbReference type="PROSITE" id="PS50983"/>
    </source>
</evidence>
<feature type="site" description="Important for BtuC binding" evidence="5">
    <location>
        <position position="70"/>
    </location>
</feature>
<dbReference type="InterPro" id="IPR054828">
    <property type="entry name" value="Vit_B12_bind_prot"/>
</dbReference>
<evidence type="ECO:0000256" key="2">
    <source>
        <dbReference type="ARBA" id="ARBA00022729"/>
    </source>
</evidence>
<dbReference type="PANTHER" id="PTHR30535">
    <property type="entry name" value="VITAMIN B12-BINDING PROTEIN"/>
    <property type="match status" value="1"/>
</dbReference>
<dbReference type="GO" id="GO:0042597">
    <property type="term" value="C:periplasmic space"/>
    <property type="evidence" value="ECO:0007669"/>
    <property type="project" value="UniProtKB-SubCell"/>
</dbReference>
<keyword evidence="3 5" id="KW-0574">Periplasm</keyword>
<feature type="site" description="Important for BtuC binding" evidence="5">
    <location>
        <position position="200"/>
    </location>
</feature>